<dbReference type="EMBL" id="AMEP01000164">
    <property type="protein sequence ID" value="EKX96102.1"/>
    <property type="molecule type" value="Genomic_DNA"/>
</dbReference>
<evidence type="ECO:0000259" key="1">
    <source>
        <dbReference type="Pfam" id="PF00534"/>
    </source>
</evidence>
<dbReference type="HOGENOM" id="CLU_009583_0_1_10"/>
<proteinExistence type="predicted"/>
<feature type="domain" description="Glycosyltransferase subfamily 4-like N-terminal" evidence="2">
    <location>
        <begin position="13"/>
        <end position="170"/>
    </location>
</feature>
<dbReference type="Proteomes" id="UP000010433">
    <property type="component" value="Unassembled WGS sequence"/>
</dbReference>
<dbReference type="PANTHER" id="PTHR12526:SF630">
    <property type="entry name" value="GLYCOSYLTRANSFERASE"/>
    <property type="match status" value="1"/>
</dbReference>
<dbReference type="RefSeq" id="WP_009161364.1">
    <property type="nucleotide sequence ID" value="NZ_KB290963.1"/>
</dbReference>
<gene>
    <name evidence="3" type="ORF">HMPREF9151_02504</name>
</gene>
<organism evidence="3 4">
    <name type="scientific">Hoylesella saccharolytica F0055</name>
    <dbReference type="NCBI Taxonomy" id="1127699"/>
    <lineage>
        <taxon>Bacteria</taxon>
        <taxon>Pseudomonadati</taxon>
        <taxon>Bacteroidota</taxon>
        <taxon>Bacteroidia</taxon>
        <taxon>Bacteroidales</taxon>
        <taxon>Prevotellaceae</taxon>
        <taxon>Hoylesella</taxon>
    </lineage>
</organism>
<feature type="domain" description="Glycosyl transferase family 1" evidence="1">
    <location>
        <begin position="185"/>
        <end position="329"/>
    </location>
</feature>
<dbReference type="InterPro" id="IPR028098">
    <property type="entry name" value="Glyco_trans_4-like_N"/>
</dbReference>
<dbReference type="InterPro" id="IPR001296">
    <property type="entry name" value="Glyco_trans_1"/>
</dbReference>
<sequence>MKILQVITSLQTGGAEKIATDLTLALHSRGYEVDIVSFAGGNTIFKQKLKSHNCHVIDFSEKWDVYNWRFIFKLRRLLGTYDIVHTHNTSAQLFVALANIHRSVKLVTTEHSTNNRRRNWYGYKPIDRWMYGQYNKTVCISDIAKKKLQEYLGYSDNNKIITINNGVDVSHFYNEKPLNELSHPNLFIAVMVAGFREAKDQDTLIKAISLLPEEYQLWLVGDGVRRSELEDLIHSLKLQQRVKLLGVRSDIPNILKSADVVVMSSHWEGLSLSNIEGMSSGKPFVASDVNGLHEVTEGYGILFPHEDAEALAAILQHLHNDKMYYKKVAEDCFHRAQMFDINKMVDEYVSVYESLLE</sequence>
<dbReference type="GO" id="GO:0016757">
    <property type="term" value="F:glycosyltransferase activity"/>
    <property type="evidence" value="ECO:0007669"/>
    <property type="project" value="InterPro"/>
</dbReference>
<evidence type="ECO:0000313" key="3">
    <source>
        <dbReference type="EMBL" id="EKX96102.1"/>
    </source>
</evidence>
<dbReference type="PATRIC" id="fig|1127699.3.peg.2299"/>
<evidence type="ECO:0000313" key="4">
    <source>
        <dbReference type="Proteomes" id="UP000010433"/>
    </source>
</evidence>
<dbReference type="PANTHER" id="PTHR12526">
    <property type="entry name" value="GLYCOSYLTRANSFERASE"/>
    <property type="match status" value="1"/>
</dbReference>
<dbReference type="CDD" id="cd03811">
    <property type="entry name" value="GT4_GT28_WabH-like"/>
    <property type="match status" value="1"/>
</dbReference>
<name>L1MYE1_9BACT</name>
<evidence type="ECO:0000259" key="2">
    <source>
        <dbReference type="Pfam" id="PF13439"/>
    </source>
</evidence>
<dbReference type="OrthoDB" id="7560678at2"/>
<reference evidence="3 4" key="1">
    <citation type="submission" date="2012-05" db="EMBL/GenBank/DDBJ databases">
        <authorList>
            <person name="Weinstock G."/>
            <person name="Sodergren E."/>
            <person name="Lobos E.A."/>
            <person name="Fulton L."/>
            <person name="Fulton R."/>
            <person name="Courtney L."/>
            <person name="Fronick C."/>
            <person name="O'Laughlin M."/>
            <person name="Godfrey J."/>
            <person name="Wilson R.M."/>
            <person name="Miner T."/>
            <person name="Farmer C."/>
            <person name="Delehaunty K."/>
            <person name="Cordes M."/>
            <person name="Minx P."/>
            <person name="Tomlinson C."/>
            <person name="Chen J."/>
            <person name="Wollam A."/>
            <person name="Pepin K.H."/>
            <person name="Bhonagiri V."/>
            <person name="Zhang X."/>
            <person name="Suruliraj S."/>
            <person name="Warren W."/>
            <person name="Mitreva M."/>
            <person name="Mardis E.R."/>
            <person name="Wilson R.K."/>
        </authorList>
    </citation>
    <scope>NUCLEOTIDE SEQUENCE [LARGE SCALE GENOMIC DNA]</scope>
    <source>
        <strain evidence="3 4">F0055</strain>
    </source>
</reference>
<dbReference type="AlphaFoldDB" id="L1MYE1"/>
<dbReference type="Gene3D" id="3.40.50.2000">
    <property type="entry name" value="Glycogen Phosphorylase B"/>
    <property type="match status" value="2"/>
</dbReference>
<dbReference type="STRING" id="1127699.HMPREF9151_02504"/>
<accession>L1MYE1</accession>
<protein>
    <submittedName>
        <fullName evidence="3">Glycosyltransferase, group 1 family protein</fullName>
    </submittedName>
</protein>
<dbReference type="SUPFAM" id="SSF53756">
    <property type="entry name" value="UDP-Glycosyltransferase/glycogen phosphorylase"/>
    <property type="match status" value="1"/>
</dbReference>
<dbReference type="Pfam" id="PF13439">
    <property type="entry name" value="Glyco_transf_4"/>
    <property type="match status" value="1"/>
</dbReference>
<comment type="caution">
    <text evidence="3">The sequence shown here is derived from an EMBL/GenBank/DDBJ whole genome shotgun (WGS) entry which is preliminary data.</text>
</comment>
<keyword evidence="3" id="KW-0808">Transferase</keyword>
<keyword evidence="4" id="KW-1185">Reference proteome</keyword>
<dbReference type="Pfam" id="PF00534">
    <property type="entry name" value="Glycos_transf_1"/>
    <property type="match status" value="1"/>
</dbReference>